<feature type="domain" description="TonB C-terminal" evidence="12">
    <location>
        <begin position="150"/>
        <end position="240"/>
    </location>
</feature>
<evidence type="ECO:0000256" key="4">
    <source>
        <dbReference type="ARBA" id="ARBA00022475"/>
    </source>
</evidence>
<dbReference type="PANTHER" id="PTHR33446:SF2">
    <property type="entry name" value="PROTEIN TONB"/>
    <property type="match status" value="1"/>
</dbReference>
<gene>
    <name evidence="13" type="ORF">WQE_00035</name>
</gene>
<comment type="subcellular location">
    <subcellularLocation>
        <location evidence="1 10">Cell inner membrane</location>
        <topology evidence="1 10">Single-pass membrane protein</topology>
        <orientation evidence="1 10">Periplasmic side</orientation>
    </subcellularLocation>
</comment>
<evidence type="ECO:0000256" key="6">
    <source>
        <dbReference type="ARBA" id="ARBA00022692"/>
    </source>
</evidence>
<proteinExistence type="inferred from homology"/>
<sequence>MPFCRNTDDAVRVKQRIAVVAALVVAIHVAALAVAFTMRESVPLRPIESHTITAELISPAPVPALATIQSPPTPPLPKPVPVQTVKPKAQPRPTPKPKVNSWAAPLPVGQAPSQHDIATPEPSPPAPAAPSPVTPAASAVGKPTLALSAPKNVSHLDCSIVQPDYPALSRRRSETGTAMVRFVVGLTGEIENIELKKSSGYDRLDQAALDAMHSSSCKPYLEHGEPIRAAYTQPFNFSLD</sequence>
<keyword evidence="4 10" id="KW-1003">Cell membrane</keyword>
<dbReference type="InterPro" id="IPR051045">
    <property type="entry name" value="TonB-dependent_transducer"/>
</dbReference>
<dbReference type="Proteomes" id="UP000004980">
    <property type="component" value="Unassembled WGS sequence"/>
</dbReference>
<evidence type="ECO:0000256" key="2">
    <source>
        <dbReference type="ARBA" id="ARBA00006555"/>
    </source>
</evidence>
<evidence type="ECO:0000256" key="10">
    <source>
        <dbReference type="RuleBase" id="RU362123"/>
    </source>
</evidence>
<feature type="transmembrane region" description="Helical" evidence="10">
    <location>
        <begin position="17"/>
        <end position="36"/>
    </location>
</feature>
<evidence type="ECO:0000256" key="9">
    <source>
        <dbReference type="ARBA" id="ARBA00023136"/>
    </source>
</evidence>
<evidence type="ECO:0000256" key="7">
    <source>
        <dbReference type="ARBA" id="ARBA00022927"/>
    </source>
</evidence>
<keyword evidence="7 10" id="KW-0653">Protein transport</keyword>
<evidence type="ECO:0000256" key="5">
    <source>
        <dbReference type="ARBA" id="ARBA00022519"/>
    </source>
</evidence>
<dbReference type="Gene3D" id="3.30.1150.10">
    <property type="match status" value="1"/>
</dbReference>
<dbReference type="SUPFAM" id="SSF74653">
    <property type="entry name" value="TolA/TonB C-terminal domain"/>
    <property type="match status" value="1"/>
</dbReference>
<keyword evidence="9 10" id="KW-0472">Membrane</keyword>
<reference evidence="13 14" key="1">
    <citation type="journal article" date="2012" name="J. Bacteriol.">
        <title>Draft Genome Sequence of the Soil Bacterium Burkholderia terrae Strain BS001, Which Interacts with Fungal Surface Structures.</title>
        <authorList>
            <person name="Nazir R."/>
            <person name="Hansen M.A."/>
            <person name="Sorensen S."/>
            <person name="van Elsas J.D."/>
        </authorList>
    </citation>
    <scope>NUCLEOTIDE SEQUENCE [LARGE SCALE GENOMIC DNA]</scope>
    <source>
        <strain evidence="13 14">BS001</strain>
    </source>
</reference>
<organism evidence="13 14">
    <name type="scientific">Paraburkholderia hospita</name>
    <dbReference type="NCBI Taxonomy" id="169430"/>
    <lineage>
        <taxon>Bacteria</taxon>
        <taxon>Pseudomonadati</taxon>
        <taxon>Pseudomonadota</taxon>
        <taxon>Betaproteobacteria</taxon>
        <taxon>Burkholderiales</taxon>
        <taxon>Burkholderiaceae</taxon>
        <taxon>Paraburkholderia</taxon>
    </lineage>
</organism>
<accession>A0ABN0FWK4</accession>
<dbReference type="PRINTS" id="PR01374">
    <property type="entry name" value="TONBPROTEIN"/>
</dbReference>
<feature type="region of interest" description="Disordered" evidence="11">
    <location>
        <begin position="66"/>
        <end position="138"/>
    </location>
</feature>
<evidence type="ECO:0000256" key="8">
    <source>
        <dbReference type="ARBA" id="ARBA00022989"/>
    </source>
</evidence>
<dbReference type="EMBL" id="AKAU01000003">
    <property type="protein sequence ID" value="EIN03203.1"/>
    <property type="molecule type" value="Genomic_DNA"/>
</dbReference>
<keyword evidence="3 10" id="KW-0813">Transport</keyword>
<dbReference type="InterPro" id="IPR003538">
    <property type="entry name" value="TonB"/>
</dbReference>
<evidence type="ECO:0000313" key="14">
    <source>
        <dbReference type="Proteomes" id="UP000004980"/>
    </source>
</evidence>
<dbReference type="PANTHER" id="PTHR33446">
    <property type="entry name" value="PROTEIN TONB-RELATED"/>
    <property type="match status" value="1"/>
</dbReference>
<evidence type="ECO:0000256" key="1">
    <source>
        <dbReference type="ARBA" id="ARBA00004383"/>
    </source>
</evidence>
<protein>
    <recommendedName>
        <fullName evidence="10">Protein TonB</fullName>
    </recommendedName>
</protein>
<evidence type="ECO:0000256" key="11">
    <source>
        <dbReference type="SAM" id="MobiDB-lite"/>
    </source>
</evidence>
<dbReference type="Pfam" id="PF03544">
    <property type="entry name" value="TonB_C"/>
    <property type="match status" value="1"/>
</dbReference>
<keyword evidence="8 10" id="KW-1133">Transmembrane helix</keyword>
<comment type="similarity">
    <text evidence="2 10">Belongs to the TonB family.</text>
</comment>
<feature type="compositionally biased region" description="Pro residues" evidence="11">
    <location>
        <begin position="71"/>
        <end position="80"/>
    </location>
</feature>
<comment type="caution">
    <text evidence="13">The sequence shown here is derived from an EMBL/GenBank/DDBJ whole genome shotgun (WGS) entry which is preliminary data.</text>
</comment>
<keyword evidence="10" id="KW-0735">Signal-anchor</keyword>
<keyword evidence="5 10" id="KW-0997">Cell inner membrane</keyword>
<dbReference type="InterPro" id="IPR006260">
    <property type="entry name" value="TonB/TolA_C"/>
</dbReference>
<keyword evidence="6 10" id="KW-0812">Transmembrane</keyword>
<dbReference type="RefSeq" id="WP_007576372.1">
    <property type="nucleotide sequence ID" value="NZ_AKAU01000003.1"/>
</dbReference>
<name>A0ABN0FWK4_9BURK</name>
<comment type="function">
    <text evidence="10">Interacts with outer membrane receptor proteins that carry out high-affinity binding and energy dependent uptake into the periplasmic space of specific substrates. It could act to transduce energy from the cytoplasmic membrane to specific energy-requiring processes in the outer membrane, resulting in the release into the periplasm of ligands bound by these outer membrane proteins.</text>
</comment>
<keyword evidence="14" id="KW-1185">Reference proteome</keyword>
<evidence type="ECO:0000313" key="13">
    <source>
        <dbReference type="EMBL" id="EIN03203.1"/>
    </source>
</evidence>
<evidence type="ECO:0000256" key="3">
    <source>
        <dbReference type="ARBA" id="ARBA00022448"/>
    </source>
</evidence>
<dbReference type="NCBIfam" id="TIGR01352">
    <property type="entry name" value="tonB_Cterm"/>
    <property type="match status" value="1"/>
</dbReference>
<evidence type="ECO:0000259" key="12">
    <source>
        <dbReference type="PROSITE" id="PS52015"/>
    </source>
</evidence>
<dbReference type="InterPro" id="IPR037682">
    <property type="entry name" value="TonB_C"/>
</dbReference>
<feature type="compositionally biased region" description="Pro residues" evidence="11">
    <location>
        <begin position="121"/>
        <end position="133"/>
    </location>
</feature>
<dbReference type="PROSITE" id="PS52015">
    <property type="entry name" value="TONB_CTD"/>
    <property type="match status" value="1"/>
</dbReference>